<comment type="catalytic activity">
    <reaction evidence="1">
        <text>ATP + protein L-histidine = ADP + protein N-phospho-L-histidine.</text>
        <dbReference type="EC" id="2.7.13.3"/>
    </reaction>
</comment>
<dbReference type="EMBL" id="SLWF01000012">
    <property type="protein sequence ID" value="TCN84287.1"/>
    <property type="molecule type" value="Genomic_DNA"/>
</dbReference>
<evidence type="ECO:0000313" key="18">
    <source>
        <dbReference type="EMBL" id="TCN84287.1"/>
    </source>
</evidence>
<dbReference type="GO" id="GO:0005886">
    <property type="term" value="C:plasma membrane"/>
    <property type="evidence" value="ECO:0007669"/>
    <property type="project" value="UniProtKB-SubCell"/>
</dbReference>
<feature type="transmembrane region" description="Helical" evidence="15">
    <location>
        <begin position="21"/>
        <end position="42"/>
    </location>
</feature>
<feature type="domain" description="HAMP" evidence="17">
    <location>
        <begin position="181"/>
        <end position="233"/>
    </location>
</feature>
<dbReference type="SMART" id="SM00304">
    <property type="entry name" value="HAMP"/>
    <property type="match status" value="1"/>
</dbReference>
<dbReference type="GO" id="GO:0005524">
    <property type="term" value="F:ATP binding"/>
    <property type="evidence" value="ECO:0007669"/>
    <property type="project" value="UniProtKB-KW"/>
</dbReference>
<dbReference type="InterPro" id="IPR036890">
    <property type="entry name" value="HATPase_C_sf"/>
</dbReference>
<dbReference type="CDD" id="cd16950">
    <property type="entry name" value="HATPase_EnvZ-like"/>
    <property type="match status" value="1"/>
</dbReference>
<evidence type="ECO:0000256" key="12">
    <source>
        <dbReference type="ARBA" id="ARBA00022989"/>
    </source>
</evidence>
<evidence type="ECO:0000256" key="13">
    <source>
        <dbReference type="ARBA" id="ARBA00023012"/>
    </source>
</evidence>
<evidence type="ECO:0000256" key="1">
    <source>
        <dbReference type="ARBA" id="ARBA00000085"/>
    </source>
</evidence>
<dbReference type="Pfam" id="PF00672">
    <property type="entry name" value="HAMP"/>
    <property type="match status" value="1"/>
</dbReference>
<organism evidence="18 19">
    <name type="scientific">Shewanella fodinae</name>
    <dbReference type="NCBI Taxonomy" id="552357"/>
    <lineage>
        <taxon>Bacteria</taxon>
        <taxon>Pseudomonadati</taxon>
        <taxon>Pseudomonadota</taxon>
        <taxon>Gammaproteobacteria</taxon>
        <taxon>Alteromonadales</taxon>
        <taxon>Shewanellaceae</taxon>
        <taxon>Shewanella</taxon>
    </lineage>
</organism>
<dbReference type="InterPro" id="IPR003660">
    <property type="entry name" value="HAMP_dom"/>
</dbReference>
<dbReference type="Proteomes" id="UP000294832">
    <property type="component" value="Unassembled WGS sequence"/>
</dbReference>
<dbReference type="CDD" id="cd06225">
    <property type="entry name" value="HAMP"/>
    <property type="match status" value="1"/>
</dbReference>
<feature type="transmembrane region" description="Helical" evidence="15">
    <location>
        <begin position="161"/>
        <end position="180"/>
    </location>
</feature>
<dbReference type="SMART" id="SM00388">
    <property type="entry name" value="HisKA"/>
    <property type="match status" value="1"/>
</dbReference>
<sequence length="439" mass="49836">MKLRWWQRLLPRSAFSQTVMLIGCLLLINQLVSYLTVTVYFIKPSYQQINQLIARQINLLFADGVDIGREHLTMVDALNAKVHGDEMQVYNQQQAREAGIEHTTYYGFLSSQMSQYLGGEAEVRISQHDNGLQIWIRPPQAPSVWIKVPLNSWNENALSPLNLYLMVIGALSVAGGWWFARQQNRPLRRLQKAAIAVSRGDFPEPLPLSGSSEIIEVTSTFNQMARSMKQLEQDRALLMAGISHDLRTPLTRIRLASEMMAPEDAYLQEGIIKDIEDMDAIINQFIAYIRQDQQAHEPMQINQLIEDLVQLEAKRTDGIEMVLSPDCPVINMNIIAVKRVLANLVENARRYGNGWIRITSGWDKEWVRFCVEDNGPGIRPDQIQTLFQPFTQGDTARGSVGSGLGLAIIKRIVERHQGQILLDNRREGGLRATVRLPRD</sequence>
<dbReference type="SUPFAM" id="SSF55874">
    <property type="entry name" value="ATPase domain of HSP90 chaperone/DNA topoisomerase II/histidine kinase"/>
    <property type="match status" value="1"/>
</dbReference>
<evidence type="ECO:0000256" key="7">
    <source>
        <dbReference type="ARBA" id="ARBA00022679"/>
    </source>
</evidence>
<keyword evidence="4" id="KW-1003">Cell membrane</keyword>
<evidence type="ECO:0000256" key="4">
    <source>
        <dbReference type="ARBA" id="ARBA00022475"/>
    </source>
</evidence>
<dbReference type="PANTHER" id="PTHR44936">
    <property type="entry name" value="SENSOR PROTEIN CREC"/>
    <property type="match status" value="1"/>
</dbReference>
<evidence type="ECO:0000256" key="2">
    <source>
        <dbReference type="ARBA" id="ARBA00004429"/>
    </source>
</evidence>
<gene>
    <name evidence="18" type="ORF">EDC91_11261</name>
</gene>
<dbReference type="Gene3D" id="1.10.8.500">
    <property type="entry name" value="HAMP domain in histidine kinase"/>
    <property type="match status" value="1"/>
</dbReference>
<dbReference type="SUPFAM" id="SSF158472">
    <property type="entry name" value="HAMP domain-like"/>
    <property type="match status" value="1"/>
</dbReference>
<evidence type="ECO:0000256" key="6">
    <source>
        <dbReference type="ARBA" id="ARBA00022553"/>
    </source>
</evidence>
<dbReference type="Gene3D" id="3.30.565.10">
    <property type="entry name" value="Histidine kinase-like ATPase, C-terminal domain"/>
    <property type="match status" value="1"/>
</dbReference>
<evidence type="ECO:0000256" key="5">
    <source>
        <dbReference type="ARBA" id="ARBA00022519"/>
    </source>
</evidence>
<keyword evidence="12 15" id="KW-1133">Transmembrane helix</keyword>
<accession>A0A4R2F9F6</accession>
<evidence type="ECO:0000259" key="16">
    <source>
        <dbReference type="PROSITE" id="PS50109"/>
    </source>
</evidence>
<keyword evidence="11" id="KW-0067">ATP-binding</keyword>
<dbReference type="PANTHER" id="PTHR44936:SF5">
    <property type="entry name" value="SENSOR HISTIDINE KINASE ENVZ"/>
    <property type="match status" value="1"/>
</dbReference>
<keyword evidence="6" id="KW-0597">Phosphoprotein</keyword>
<dbReference type="GO" id="GO:0000155">
    <property type="term" value="F:phosphorelay sensor kinase activity"/>
    <property type="evidence" value="ECO:0007669"/>
    <property type="project" value="InterPro"/>
</dbReference>
<dbReference type="Pfam" id="PF00512">
    <property type="entry name" value="HisKA"/>
    <property type="match status" value="1"/>
</dbReference>
<dbReference type="NCBIfam" id="NF007004">
    <property type="entry name" value="PRK09467.1"/>
    <property type="match status" value="1"/>
</dbReference>
<dbReference type="InterPro" id="IPR050980">
    <property type="entry name" value="2C_sensor_his_kinase"/>
</dbReference>
<dbReference type="PROSITE" id="PS50885">
    <property type="entry name" value="HAMP"/>
    <property type="match status" value="1"/>
</dbReference>
<dbReference type="InterPro" id="IPR004358">
    <property type="entry name" value="Sig_transdc_His_kin-like_C"/>
</dbReference>
<dbReference type="SUPFAM" id="SSF47384">
    <property type="entry name" value="Homodimeric domain of signal transducing histidine kinase"/>
    <property type="match status" value="1"/>
</dbReference>
<keyword evidence="14 15" id="KW-0472">Membrane</keyword>
<feature type="domain" description="Histidine kinase" evidence="16">
    <location>
        <begin position="241"/>
        <end position="439"/>
    </location>
</feature>
<evidence type="ECO:0000256" key="11">
    <source>
        <dbReference type="ARBA" id="ARBA00022840"/>
    </source>
</evidence>
<dbReference type="SMART" id="SM00387">
    <property type="entry name" value="HATPase_c"/>
    <property type="match status" value="1"/>
</dbReference>
<reference evidence="18 19" key="1">
    <citation type="submission" date="2019-03" db="EMBL/GenBank/DDBJ databases">
        <title>Freshwater and sediment microbial communities from various areas in North America, analyzing microbe dynamics in response to fracking.</title>
        <authorList>
            <person name="Lamendella R."/>
        </authorList>
    </citation>
    <scope>NUCLEOTIDE SEQUENCE [LARGE SCALE GENOMIC DNA]</scope>
    <source>
        <strain evidence="18 19">74A</strain>
    </source>
</reference>
<dbReference type="RefSeq" id="WP_133038943.1">
    <property type="nucleotide sequence ID" value="NZ_SLWF01000012.1"/>
</dbReference>
<protein>
    <recommendedName>
        <fullName evidence="3">histidine kinase</fullName>
        <ecNumber evidence="3">2.7.13.3</ecNumber>
    </recommendedName>
</protein>
<dbReference type="EC" id="2.7.13.3" evidence="3"/>
<comment type="caution">
    <text evidence="18">The sequence shown here is derived from an EMBL/GenBank/DDBJ whole genome shotgun (WGS) entry which is preliminary data.</text>
</comment>
<dbReference type="FunFam" id="1.10.287.130:FF:000006">
    <property type="entry name" value="Osmolarity two-component histidine kinase EnvZ"/>
    <property type="match status" value="1"/>
</dbReference>
<dbReference type="InterPro" id="IPR036097">
    <property type="entry name" value="HisK_dim/P_sf"/>
</dbReference>
<dbReference type="PRINTS" id="PR00344">
    <property type="entry name" value="BCTRLSENSOR"/>
</dbReference>
<evidence type="ECO:0000256" key="9">
    <source>
        <dbReference type="ARBA" id="ARBA00022741"/>
    </source>
</evidence>
<dbReference type="Pfam" id="PF02518">
    <property type="entry name" value="HATPase_c"/>
    <property type="match status" value="1"/>
</dbReference>
<evidence type="ECO:0000313" key="19">
    <source>
        <dbReference type="Proteomes" id="UP000294832"/>
    </source>
</evidence>
<evidence type="ECO:0000256" key="3">
    <source>
        <dbReference type="ARBA" id="ARBA00012438"/>
    </source>
</evidence>
<keyword evidence="13" id="KW-0902">Two-component regulatory system</keyword>
<evidence type="ECO:0000256" key="14">
    <source>
        <dbReference type="ARBA" id="ARBA00023136"/>
    </source>
</evidence>
<keyword evidence="5" id="KW-0997">Cell inner membrane</keyword>
<evidence type="ECO:0000256" key="15">
    <source>
        <dbReference type="SAM" id="Phobius"/>
    </source>
</evidence>
<evidence type="ECO:0000256" key="10">
    <source>
        <dbReference type="ARBA" id="ARBA00022777"/>
    </source>
</evidence>
<dbReference type="InterPro" id="IPR003661">
    <property type="entry name" value="HisK_dim/P_dom"/>
</dbReference>
<dbReference type="Gene3D" id="1.10.287.130">
    <property type="match status" value="1"/>
</dbReference>
<dbReference type="AlphaFoldDB" id="A0A4R2F9F6"/>
<proteinExistence type="predicted"/>
<dbReference type="PROSITE" id="PS51257">
    <property type="entry name" value="PROKAR_LIPOPROTEIN"/>
    <property type="match status" value="1"/>
</dbReference>
<evidence type="ECO:0000259" key="17">
    <source>
        <dbReference type="PROSITE" id="PS50885"/>
    </source>
</evidence>
<keyword evidence="8 15" id="KW-0812">Transmembrane</keyword>
<dbReference type="CDD" id="cd00082">
    <property type="entry name" value="HisKA"/>
    <property type="match status" value="1"/>
</dbReference>
<dbReference type="PROSITE" id="PS50109">
    <property type="entry name" value="HIS_KIN"/>
    <property type="match status" value="1"/>
</dbReference>
<dbReference type="InterPro" id="IPR005467">
    <property type="entry name" value="His_kinase_dom"/>
</dbReference>
<name>A0A4R2F9F6_9GAMM</name>
<keyword evidence="10 18" id="KW-0418">Kinase</keyword>
<dbReference type="OrthoDB" id="9804645at2"/>
<keyword evidence="9" id="KW-0547">Nucleotide-binding</keyword>
<keyword evidence="19" id="KW-1185">Reference proteome</keyword>
<evidence type="ECO:0000256" key="8">
    <source>
        <dbReference type="ARBA" id="ARBA00022692"/>
    </source>
</evidence>
<comment type="subcellular location">
    <subcellularLocation>
        <location evidence="2">Cell inner membrane</location>
        <topology evidence="2">Multi-pass membrane protein</topology>
    </subcellularLocation>
</comment>
<keyword evidence="7" id="KW-0808">Transferase</keyword>
<dbReference type="InterPro" id="IPR003594">
    <property type="entry name" value="HATPase_dom"/>
</dbReference>